<comment type="caution">
    <text evidence="1">The sequence shown here is derived from an EMBL/GenBank/DDBJ whole genome shotgun (WGS) entry which is preliminary data.</text>
</comment>
<protein>
    <submittedName>
        <fullName evidence="1">Uncharacterized protein</fullName>
    </submittedName>
</protein>
<dbReference type="EMBL" id="MU826829">
    <property type="protein sequence ID" value="KAJ7373822.1"/>
    <property type="molecule type" value="Genomic_DNA"/>
</dbReference>
<dbReference type="Proteomes" id="UP001163046">
    <property type="component" value="Unassembled WGS sequence"/>
</dbReference>
<name>A0A9W9Z2D5_9CNID</name>
<evidence type="ECO:0000313" key="2">
    <source>
        <dbReference type="Proteomes" id="UP001163046"/>
    </source>
</evidence>
<keyword evidence="2" id="KW-1185">Reference proteome</keyword>
<proteinExistence type="predicted"/>
<dbReference type="AlphaFoldDB" id="A0A9W9Z2D5"/>
<evidence type="ECO:0000313" key="1">
    <source>
        <dbReference type="EMBL" id="KAJ7373822.1"/>
    </source>
</evidence>
<reference evidence="1" key="1">
    <citation type="submission" date="2023-01" db="EMBL/GenBank/DDBJ databases">
        <title>Genome assembly of the deep-sea coral Lophelia pertusa.</title>
        <authorList>
            <person name="Herrera S."/>
            <person name="Cordes E."/>
        </authorList>
    </citation>
    <scope>NUCLEOTIDE SEQUENCE</scope>
    <source>
        <strain evidence="1">USNM1676648</strain>
        <tissue evidence="1">Polyp</tissue>
    </source>
</reference>
<gene>
    <name evidence="1" type="ORF">OS493_009144</name>
</gene>
<organism evidence="1 2">
    <name type="scientific">Desmophyllum pertusum</name>
    <dbReference type="NCBI Taxonomy" id="174260"/>
    <lineage>
        <taxon>Eukaryota</taxon>
        <taxon>Metazoa</taxon>
        <taxon>Cnidaria</taxon>
        <taxon>Anthozoa</taxon>
        <taxon>Hexacorallia</taxon>
        <taxon>Scleractinia</taxon>
        <taxon>Caryophylliina</taxon>
        <taxon>Caryophylliidae</taxon>
        <taxon>Desmophyllum</taxon>
    </lineage>
</organism>
<dbReference type="OrthoDB" id="8806090at2759"/>
<sequence length="130" mass="15051">MEPLLLTLKEGEKMEVILKDVTKSPFLLRTTCTTVVDNVTSETHQIFVILDQDVLCECSEAVNHSVFTSSLVTLMAVYYTFNLEYEDGRKYLFKFLEEHILGVISKRKPYMFKQLENKLLGKMNSAHDKH</sequence>
<accession>A0A9W9Z2D5</accession>